<dbReference type="EMBL" id="UPXX01000015">
    <property type="protein sequence ID" value="VBB42856.1"/>
    <property type="molecule type" value="Genomic_DNA"/>
</dbReference>
<organism evidence="1">
    <name type="scientific">Uncultured Desulfatiglans sp</name>
    <dbReference type="NCBI Taxonomy" id="1748965"/>
    <lineage>
        <taxon>Bacteria</taxon>
        <taxon>Pseudomonadati</taxon>
        <taxon>Thermodesulfobacteriota</taxon>
        <taxon>Desulfobacteria</taxon>
        <taxon>Desulfatiglandales</taxon>
        <taxon>Desulfatiglandaceae</taxon>
        <taxon>Desulfatiglans</taxon>
        <taxon>environmental samples</taxon>
    </lineage>
</organism>
<gene>
    <name evidence="1" type="ORF">TRIP_B220104</name>
</gene>
<sequence length="60" mass="6797">MWSILRFYVVPLKLRHAECVNENETRHAVNYCIPASLADGLFIHMAADKGVGCSTNLWSF</sequence>
<proteinExistence type="predicted"/>
<reference evidence="1" key="1">
    <citation type="submission" date="2018-07" db="EMBL/GenBank/DDBJ databases">
        <authorList>
            <consortium name="Genoscope - CEA"/>
            <person name="William W."/>
        </authorList>
    </citation>
    <scope>NUCLEOTIDE SEQUENCE</scope>
    <source>
        <strain evidence="1">IK1</strain>
    </source>
</reference>
<evidence type="ECO:0000313" key="1">
    <source>
        <dbReference type="EMBL" id="VBB42856.1"/>
    </source>
</evidence>
<accession>A0A653A463</accession>
<dbReference type="AlphaFoldDB" id="A0A653A463"/>
<name>A0A653A463_UNCDX</name>
<protein>
    <submittedName>
        <fullName evidence="1">Uncharacterized protein</fullName>
    </submittedName>
</protein>